<organism evidence="3 4">
    <name type="scientific">Leclercia adecarboxylata</name>
    <dbReference type="NCBI Taxonomy" id="83655"/>
    <lineage>
        <taxon>Bacteria</taxon>
        <taxon>Pseudomonadati</taxon>
        <taxon>Pseudomonadota</taxon>
        <taxon>Gammaproteobacteria</taxon>
        <taxon>Enterobacterales</taxon>
        <taxon>Enterobacteriaceae</taxon>
        <taxon>Leclercia</taxon>
    </lineage>
</organism>
<protein>
    <recommendedName>
        <fullName evidence="2">Biofilm-associated protein BapA-like prefix-like domain-containing protein</fullName>
    </recommendedName>
</protein>
<feature type="domain" description="Biofilm-associated protein BapA-like prefix-like" evidence="2">
    <location>
        <begin position="8"/>
        <end position="68"/>
    </location>
</feature>
<sequence length="107" mass="10038">MAKSSPSKNFFVAGDQGISQLVLEESNGALWWIADPMAAEGYQSIASIDALLAGTTTASAGEAAIWPWALGGVAVAGGIALAAGGGGGGGGGGGSDDDNGNGGGNGG</sequence>
<dbReference type="Pfam" id="PF22783">
    <property type="entry name" value="BapA_N"/>
    <property type="match status" value="1"/>
</dbReference>
<dbReference type="Proteomes" id="UP000310719">
    <property type="component" value="Chromosome"/>
</dbReference>
<evidence type="ECO:0000256" key="1">
    <source>
        <dbReference type="SAM" id="MobiDB-lite"/>
    </source>
</evidence>
<proteinExistence type="predicted"/>
<dbReference type="EMBL" id="LR590464">
    <property type="protein sequence ID" value="VTP75341.1"/>
    <property type="molecule type" value="Genomic_DNA"/>
</dbReference>
<evidence type="ECO:0000313" key="3">
    <source>
        <dbReference type="EMBL" id="VTP75341.1"/>
    </source>
</evidence>
<dbReference type="AlphaFoldDB" id="A0A4U9IGB3"/>
<evidence type="ECO:0000259" key="2">
    <source>
        <dbReference type="Pfam" id="PF22783"/>
    </source>
</evidence>
<reference evidence="3 4" key="1">
    <citation type="submission" date="2019-05" db="EMBL/GenBank/DDBJ databases">
        <authorList>
            <consortium name="Pathogen Informatics"/>
        </authorList>
    </citation>
    <scope>NUCLEOTIDE SEQUENCE [LARGE SCALE GENOMIC DNA]</scope>
    <source>
        <strain evidence="3 4">NCTC13032</strain>
    </source>
</reference>
<gene>
    <name evidence="3" type="ORF">NCTC13032_05609</name>
</gene>
<feature type="region of interest" description="Disordered" evidence="1">
    <location>
        <begin position="86"/>
        <end position="107"/>
    </location>
</feature>
<dbReference type="InterPro" id="IPR048051">
    <property type="entry name" value="BapA-like_prefix-like"/>
</dbReference>
<accession>A0A4U9IGB3</accession>
<name>A0A4U9IGB3_9ENTR</name>
<evidence type="ECO:0000313" key="4">
    <source>
        <dbReference type="Proteomes" id="UP000310719"/>
    </source>
</evidence>